<protein>
    <submittedName>
        <fullName evidence="3">Transcription initiation protein</fullName>
    </submittedName>
</protein>
<dbReference type="Pfam" id="PF03795">
    <property type="entry name" value="YCII"/>
    <property type="match status" value="1"/>
</dbReference>
<sequence length="113" mass="12121">MPKFLISFPSSAMAGLGEDLEAAAVDSHAVVLDAKRAGVWVFGGAIDESFPPVLVEEDRAVTRGTYPETANIEGGYAIIDAPTFEEALSWAARIAKACRCPQELRVFHDDPQA</sequence>
<dbReference type="Gene3D" id="3.30.70.1060">
    <property type="entry name" value="Dimeric alpha+beta barrel"/>
    <property type="match status" value="1"/>
</dbReference>
<dbReference type="KEGG" id="fsl:EJO69_00175"/>
<name>A0A3S8Z5Y9_9ACTO</name>
<comment type="similarity">
    <text evidence="1">Belongs to the YciI family.</text>
</comment>
<dbReference type="AlphaFoldDB" id="A0A3S8Z5Y9"/>
<keyword evidence="4" id="KW-1185">Reference proteome</keyword>
<gene>
    <name evidence="3" type="ORF">EJO69_00175</name>
</gene>
<dbReference type="RefSeq" id="WP_126037606.1">
    <property type="nucleotide sequence ID" value="NZ_CP034438.1"/>
</dbReference>
<proteinExistence type="inferred from homology"/>
<dbReference type="OrthoDB" id="3212458at2"/>
<evidence type="ECO:0000313" key="3">
    <source>
        <dbReference type="EMBL" id="AZN28888.1"/>
    </source>
</evidence>
<dbReference type="EMBL" id="CP034438">
    <property type="protein sequence ID" value="AZN28888.1"/>
    <property type="molecule type" value="Genomic_DNA"/>
</dbReference>
<accession>A0A3S8Z5Y9</accession>
<dbReference type="InterPro" id="IPR011008">
    <property type="entry name" value="Dimeric_a/b-barrel"/>
</dbReference>
<evidence type="ECO:0000313" key="4">
    <source>
        <dbReference type="Proteomes" id="UP000270021"/>
    </source>
</evidence>
<organism evidence="3 4">
    <name type="scientific">Flaviflexus salsibiostraticola</name>
    <dbReference type="NCBI Taxonomy" id="1282737"/>
    <lineage>
        <taxon>Bacteria</taxon>
        <taxon>Bacillati</taxon>
        <taxon>Actinomycetota</taxon>
        <taxon>Actinomycetes</taxon>
        <taxon>Actinomycetales</taxon>
        <taxon>Actinomycetaceae</taxon>
        <taxon>Flaviflexus</taxon>
    </lineage>
</organism>
<reference evidence="3 4" key="1">
    <citation type="submission" date="2018-12" db="EMBL/GenBank/DDBJ databases">
        <title>Complete genome sequence of Flaviflexus salsibiostraticola KCTC 33148.</title>
        <authorList>
            <person name="Bae J.-W."/>
        </authorList>
    </citation>
    <scope>NUCLEOTIDE SEQUENCE [LARGE SCALE GENOMIC DNA]</scope>
    <source>
        <strain evidence="3 4">KCTC 33148</strain>
    </source>
</reference>
<evidence type="ECO:0000259" key="2">
    <source>
        <dbReference type="Pfam" id="PF03795"/>
    </source>
</evidence>
<dbReference type="Proteomes" id="UP000270021">
    <property type="component" value="Chromosome"/>
</dbReference>
<evidence type="ECO:0000256" key="1">
    <source>
        <dbReference type="ARBA" id="ARBA00007689"/>
    </source>
</evidence>
<feature type="domain" description="YCII-related" evidence="2">
    <location>
        <begin position="20"/>
        <end position="94"/>
    </location>
</feature>
<dbReference type="SUPFAM" id="SSF54909">
    <property type="entry name" value="Dimeric alpha+beta barrel"/>
    <property type="match status" value="1"/>
</dbReference>
<dbReference type="InterPro" id="IPR005545">
    <property type="entry name" value="YCII"/>
</dbReference>